<dbReference type="Gene3D" id="2.40.70.10">
    <property type="entry name" value="Acid Proteases"/>
    <property type="match status" value="2"/>
</dbReference>
<dbReference type="Pfam" id="PF00026">
    <property type="entry name" value="Asp"/>
    <property type="match status" value="1"/>
</dbReference>
<keyword evidence="3" id="KW-0812">Transmembrane</keyword>
<dbReference type="Pfam" id="PF14543">
    <property type="entry name" value="TAXi_N"/>
    <property type="match status" value="1"/>
</dbReference>
<dbReference type="OrthoDB" id="2747330at2759"/>
<accession>A0A9W7E0W9</accession>
<dbReference type="InterPro" id="IPR021109">
    <property type="entry name" value="Peptidase_aspartic_dom_sf"/>
</dbReference>
<keyword evidence="6" id="KW-1133">Transmembrane helix</keyword>
<evidence type="ECO:0000256" key="5">
    <source>
        <dbReference type="ARBA" id="ARBA00022801"/>
    </source>
</evidence>
<feature type="chain" id="PRO_5040770733" description="Peptidase A1 domain-containing protein" evidence="9">
    <location>
        <begin position="23"/>
        <end position="339"/>
    </location>
</feature>
<evidence type="ECO:0000256" key="4">
    <source>
        <dbReference type="ARBA" id="ARBA00022729"/>
    </source>
</evidence>
<dbReference type="InterPro" id="IPR034164">
    <property type="entry name" value="Pepsin-like_dom"/>
</dbReference>
<sequence length="339" mass="37854">MSRLIFLILSLLLPFLLPQTNSSPLPLTVLPSPLSPSHSLTFSIGTPPTTVTLIIDTGSHHLALPCSNLKNEDIWFDVGGSETAEYHDCMNCPEETECDGDRCTHTQSYSEGSKWSAQTLLETLYLPLPLKTTIYCVTEHTGLFNSQPENGLLGLARGADFFNGVGVGFEVCLTGNGGYIDFTSNPPPLIETNNGQYYKINIISISFNSQTLHCEPIYYNRGKGCILDTGTTDIYLPKDCEEEFRRVWGMETGVEFVNSEIYLDSESFKTLPTLTLHTEKLKFNIYPNLYMEPSNKLGYYTNRIYLEEQFGMIIGAAGLMYKSVWFGEEGVGWGDSLCW</sequence>
<evidence type="ECO:0000256" key="7">
    <source>
        <dbReference type="ARBA" id="ARBA00023136"/>
    </source>
</evidence>
<keyword evidence="2" id="KW-0645">Protease</keyword>
<evidence type="ECO:0000256" key="3">
    <source>
        <dbReference type="ARBA" id="ARBA00022692"/>
    </source>
</evidence>
<evidence type="ECO:0000256" key="9">
    <source>
        <dbReference type="SAM" id="SignalP"/>
    </source>
</evidence>
<feature type="domain" description="Peptidase A1" evidence="10">
    <location>
        <begin position="193"/>
        <end position="295"/>
    </location>
</feature>
<dbReference type="InterPro" id="IPR001461">
    <property type="entry name" value="Aspartic_peptidase_A1"/>
</dbReference>
<dbReference type="PANTHER" id="PTHR13683">
    <property type="entry name" value="ASPARTYL PROTEASES"/>
    <property type="match status" value="1"/>
</dbReference>
<evidence type="ECO:0000256" key="8">
    <source>
        <dbReference type="ARBA" id="ARBA00046288"/>
    </source>
</evidence>
<keyword evidence="13" id="KW-1185">Reference proteome</keyword>
<evidence type="ECO:0000313" key="13">
    <source>
        <dbReference type="Proteomes" id="UP001165122"/>
    </source>
</evidence>
<name>A0A9W7E0W9_9STRA</name>
<dbReference type="InterPro" id="IPR033121">
    <property type="entry name" value="PEPTIDASE_A1"/>
</dbReference>
<evidence type="ECO:0008006" key="14">
    <source>
        <dbReference type="Google" id="ProtNLM"/>
    </source>
</evidence>
<dbReference type="GO" id="GO:0012505">
    <property type="term" value="C:endomembrane system"/>
    <property type="evidence" value="ECO:0007669"/>
    <property type="project" value="UniProtKB-SubCell"/>
</dbReference>
<dbReference type="InterPro" id="IPR001969">
    <property type="entry name" value="Aspartic_peptidase_AS"/>
</dbReference>
<dbReference type="CDD" id="cd05471">
    <property type="entry name" value="pepsin_like"/>
    <property type="match status" value="1"/>
</dbReference>
<organism evidence="12 13">
    <name type="scientific">Triparma laevis f. longispina</name>
    <dbReference type="NCBI Taxonomy" id="1714387"/>
    <lineage>
        <taxon>Eukaryota</taxon>
        <taxon>Sar</taxon>
        <taxon>Stramenopiles</taxon>
        <taxon>Ochrophyta</taxon>
        <taxon>Bolidophyceae</taxon>
        <taxon>Parmales</taxon>
        <taxon>Triparmaceae</taxon>
        <taxon>Triparma</taxon>
    </lineage>
</organism>
<proteinExistence type="inferred from homology"/>
<dbReference type="GO" id="GO:0006508">
    <property type="term" value="P:proteolysis"/>
    <property type="evidence" value="ECO:0007669"/>
    <property type="project" value="UniProtKB-KW"/>
</dbReference>
<comment type="caution">
    <text evidence="12">The sequence shown here is derived from an EMBL/GenBank/DDBJ whole genome shotgun (WGS) entry which is preliminary data.</text>
</comment>
<keyword evidence="5" id="KW-0378">Hydrolase</keyword>
<evidence type="ECO:0000259" key="10">
    <source>
        <dbReference type="Pfam" id="PF00026"/>
    </source>
</evidence>
<comment type="similarity">
    <text evidence="1">Belongs to the peptidase A1 family.</text>
</comment>
<dbReference type="PANTHER" id="PTHR13683:SF375">
    <property type="entry name" value="PEPTIDASE A1 DOMAIN-CONTAINING PROTEIN"/>
    <property type="match status" value="1"/>
</dbReference>
<dbReference type="Proteomes" id="UP001165122">
    <property type="component" value="Unassembled WGS sequence"/>
</dbReference>
<dbReference type="GO" id="GO:0004190">
    <property type="term" value="F:aspartic-type endopeptidase activity"/>
    <property type="evidence" value="ECO:0007669"/>
    <property type="project" value="InterPro"/>
</dbReference>
<dbReference type="EMBL" id="BRXW01000506">
    <property type="protein sequence ID" value="GMH61235.1"/>
    <property type="molecule type" value="Genomic_DNA"/>
</dbReference>
<dbReference type="SUPFAM" id="SSF50630">
    <property type="entry name" value="Acid proteases"/>
    <property type="match status" value="1"/>
</dbReference>
<evidence type="ECO:0000256" key="1">
    <source>
        <dbReference type="ARBA" id="ARBA00007447"/>
    </source>
</evidence>
<comment type="subcellular location">
    <subcellularLocation>
        <location evidence="8">Endomembrane system</location>
        <topology evidence="8">Single-pass type I membrane protein</topology>
    </subcellularLocation>
</comment>
<protein>
    <recommendedName>
        <fullName evidence="14">Peptidase A1 domain-containing protein</fullName>
    </recommendedName>
</protein>
<evidence type="ECO:0000313" key="12">
    <source>
        <dbReference type="EMBL" id="GMH61235.1"/>
    </source>
</evidence>
<evidence type="ECO:0000259" key="11">
    <source>
        <dbReference type="Pfam" id="PF14543"/>
    </source>
</evidence>
<gene>
    <name evidence="12" type="ORF">TrLO_g234</name>
</gene>
<feature type="signal peptide" evidence="9">
    <location>
        <begin position="1"/>
        <end position="22"/>
    </location>
</feature>
<reference evidence="13" key="1">
    <citation type="journal article" date="2023" name="Commun. Biol.">
        <title>Genome analysis of Parmales, the sister group of diatoms, reveals the evolutionary specialization of diatoms from phago-mixotrophs to photoautotrophs.</title>
        <authorList>
            <person name="Ban H."/>
            <person name="Sato S."/>
            <person name="Yoshikawa S."/>
            <person name="Yamada K."/>
            <person name="Nakamura Y."/>
            <person name="Ichinomiya M."/>
            <person name="Sato N."/>
            <person name="Blanc-Mathieu R."/>
            <person name="Endo H."/>
            <person name="Kuwata A."/>
            <person name="Ogata H."/>
        </authorList>
    </citation>
    <scope>NUCLEOTIDE SEQUENCE [LARGE SCALE GENOMIC DNA]</scope>
    <source>
        <strain evidence="13">NIES 3700</strain>
    </source>
</reference>
<keyword evidence="4 9" id="KW-0732">Signal</keyword>
<evidence type="ECO:0000256" key="6">
    <source>
        <dbReference type="ARBA" id="ARBA00022989"/>
    </source>
</evidence>
<dbReference type="PROSITE" id="PS00141">
    <property type="entry name" value="ASP_PROTEASE"/>
    <property type="match status" value="1"/>
</dbReference>
<dbReference type="AlphaFoldDB" id="A0A9W7E0W9"/>
<evidence type="ECO:0000256" key="2">
    <source>
        <dbReference type="ARBA" id="ARBA00022670"/>
    </source>
</evidence>
<feature type="domain" description="Xylanase inhibitor N-terminal" evidence="11">
    <location>
        <begin position="41"/>
        <end position="159"/>
    </location>
</feature>
<keyword evidence="7" id="KW-0472">Membrane</keyword>
<dbReference type="InterPro" id="IPR032861">
    <property type="entry name" value="TAXi_N"/>
</dbReference>